<reference evidence="11" key="1">
    <citation type="submission" date="2021-01" db="EMBL/GenBank/DDBJ databases">
        <title>Genome public.</title>
        <authorList>
            <person name="Liu C."/>
            <person name="Sun Q."/>
        </authorList>
    </citation>
    <scope>NUCLEOTIDE SEQUENCE</scope>
    <source>
        <strain evidence="11">M6</strain>
    </source>
</reference>
<evidence type="ECO:0000256" key="5">
    <source>
        <dbReference type="ARBA" id="ARBA00023136"/>
    </source>
</evidence>
<dbReference type="Pfam" id="PF02687">
    <property type="entry name" value="FtsX"/>
    <property type="match status" value="2"/>
</dbReference>
<accession>A0A934WRP7</accession>
<evidence type="ECO:0000313" key="12">
    <source>
        <dbReference type="Proteomes" id="UP000633365"/>
    </source>
</evidence>
<dbReference type="InterPro" id="IPR025857">
    <property type="entry name" value="MacB_PCD"/>
</dbReference>
<keyword evidence="12" id="KW-1185">Reference proteome</keyword>
<evidence type="ECO:0000256" key="7">
    <source>
        <dbReference type="SAM" id="MobiDB-lite"/>
    </source>
</evidence>
<feature type="domain" description="ABC3 transporter permease C-terminal" evidence="9">
    <location>
        <begin position="1060"/>
        <end position="1171"/>
    </location>
</feature>
<sequence length="1186" mass="131960">MTRALFKNTLREIWNTKARFLSILAIIALGVGFFAGIKATPPSMYRLAEEYYREIRLMDFRLVSTTGFSEDDIQAVSETSGVEDVMPSYFCDVLTASEEGGDIIRVIALPKGYRDNPALNSVVVREGRNIENSGEILTESVAFANHRYQVGGTVHFAPSAGDNALSDMLARSEFNIVGKVESPLYISYQRGNTTIGNGKIDEYMYVSAEDFAFPRYTELYVKAALPDDLSPFSDGYQEEIEDIKKRLEQTAKEREEAFQVEVIDEANAQLDDAKKTYQTEKTNADNKLRDAEKQLEDGEQEYRDKIADAEAQLDDARAKITDGEAQLYDAEREYNSKIASAEKQLNDKSKELSDAEKQYDQSVRDAEKQIADAQAKINSGWAQYNASLAEYKENEDLFGYLEKAQKALHQITDAVKTIDAEKLSEQLHSIIDTANEILKQLEERKTLTPEQAKRVKAVLDGCEKLIADTQKLLDSTVALLEKAQETLDTLDDQYHQIGEQLAQAERDLISAQKELDKKAADGKASLDEARAQLDSGKTQLSEAHGELESQKKSGRSQLDNAARELEAARAALAGGIEKLETERADGREKLDNARKELDDKSSEAEKKFRDAKASIDEAQAEVDKLSPSDWYTFTRSDNPGYDSYSSNADRLDAVASVFPLFFLLVAVLVCVTTMTRLIEEKRVEIATLKALGYGSGSIILKYVIYAVLAAAAGSILGITAGMLSLPFIIYDAYRIMFYIGNITLVPHLPSIVLGILAAVVTTAAVSVIVCLKSLREKPAQAMRPKAPKAGKRILLEYMTPVWKRMSFTRKLTARNLFRYKIRMLMTVIGVAGCTALIVAAFGLLNSFVPLTETQFTEIFHYDVVVVPKDGGTAGELDYLKELVAATGNTEDMLLASQEQLTVSFNGKENTESTYLQVTQSPESFERMMTLRTRVGKQPLSLDDNSVMINEWLANKLGISVGDVITLKTDNNEAEATVGGIYEQYIYNYVLLTPQYYEALFGKAPVYNMLDVRLSDNSDEAQEAFSVGLLDDSRIVAVSFLNQNVSDFKNMLNALNMVVVVMIVCASGLAFVVLYNLTNINIAERVREIATFKVLGFYNNETSRFIYRENILLTLMGIAAGLVLGVFLTGFIIRTVEVDNVMFGRDIYLSTYVYASLLTMAFSLLVNFFMSFKIKAVNMVESLKSVE</sequence>
<feature type="domain" description="ABC3 transporter permease C-terminal" evidence="9">
    <location>
        <begin position="657"/>
        <end position="777"/>
    </location>
</feature>
<feature type="coiled-coil region" evidence="6">
    <location>
        <begin position="233"/>
        <end position="376"/>
    </location>
</feature>
<comment type="caution">
    <text evidence="11">The sequence shown here is derived from an EMBL/GenBank/DDBJ whole genome shotgun (WGS) entry which is preliminary data.</text>
</comment>
<evidence type="ECO:0000256" key="6">
    <source>
        <dbReference type="SAM" id="Coils"/>
    </source>
</evidence>
<dbReference type="InterPro" id="IPR003838">
    <property type="entry name" value="ABC3_permease_C"/>
</dbReference>
<evidence type="ECO:0000256" key="2">
    <source>
        <dbReference type="ARBA" id="ARBA00022475"/>
    </source>
</evidence>
<keyword evidence="5 8" id="KW-0472">Membrane</keyword>
<gene>
    <name evidence="11" type="ORF">JKK62_08485</name>
</gene>
<feature type="transmembrane region" description="Helical" evidence="8">
    <location>
        <begin position="1110"/>
        <end position="1132"/>
    </location>
</feature>
<evidence type="ECO:0000256" key="8">
    <source>
        <dbReference type="SAM" id="Phobius"/>
    </source>
</evidence>
<dbReference type="PANTHER" id="PTHR30287:SF1">
    <property type="entry name" value="INNER MEMBRANE PROTEIN"/>
    <property type="match status" value="1"/>
</dbReference>
<keyword evidence="6" id="KW-0175">Coiled coil</keyword>
<dbReference type="GO" id="GO:0005886">
    <property type="term" value="C:plasma membrane"/>
    <property type="evidence" value="ECO:0007669"/>
    <property type="project" value="UniProtKB-SubCell"/>
</dbReference>
<feature type="region of interest" description="Disordered" evidence="7">
    <location>
        <begin position="583"/>
        <end position="611"/>
    </location>
</feature>
<keyword evidence="2" id="KW-1003">Cell membrane</keyword>
<evidence type="ECO:0000313" key="11">
    <source>
        <dbReference type="EMBL" id="MBK6088685.1"/>
    </source>
</evidence>
<dbReference type="Proteomes" id="UP000633365">
    <property type="component" value="Unassembled WGS sequence"/>
</dbReference>
<evidence type="ECO:0000256" key="3">
    <source>
        <dbReference type="ARBA" id="ARBA00022692"/>
    </source>
</evidence>
<keyword evidence="4 8" id="KW-1133">Transmembrane helix</keyword>
<evidence type="ECO:0000259" key="9">
    <source>
        <dbReference type="Pfam" id="PF02687"/>
    </source>
</evidence>
<keyword evidence="3 8" id="KW-0812">Transmembrane</keyword>
<dbReference type="EMBL" id="JAEQMG010000076">
    <property type="protein sequence ID" value="MBK6088685.1"/>
    <property type="molecule type" value="Genomic_DNA"/>
</dbReference>
<proteinExistence type="predicted"/>
<feature type="transmembrane region" description="Helical" evidence="8">
    <location>
        <begin position="823"/>
        <end position="844"/>
    </location>
</feature>
<evidence type="ECO:0000256" key="1">
    <source>
        <dbReference type="ARBA" id="ARBA00004651"/>
    </source>
</evidence>
<feature type="transmembrane region" description="Helical" evidence="8">
    <location>
        <begin position="20"/>
        <end position="37"/>
    </location>
</feature>
<name>A0A934WRP7_9FIRM</name>
<dbReference type="PANTHER" id="PTHR30287">
    <property type="entry name" value="MEMBRANE COMPONENT OF PREDICTED ABC SUPERFAMILY METABOLITE UPTAKE TRANSPORTER"/>
    <property type="match status" value="1"/>
</dbReference>
<protein>
    <submittedName>
        <fullName evidence="11">ABC transporter permease</fullName>
    </submittedName>
</protein>
<feature type="transmembrane region" description="Helical" evidence="8">
    <location>
        <begin position="1152"/>
        <end position="1171"/>
    </location>
</feature>
<feature type="transmembrane region" description="Helical" evidence="8">
    <location>
        <begin position="750"/>
        <end position="774"/>
    </location>
</feature>
<feature type="coiled-coil region" evidence="6">
    <location>
        <begin position="401"/>
        <end position="444"/>
    </location>
</feature>
<feature type="transmembrane region" description="Helical" evidence="8">
    <location>
        <begin position="1053"/>
        <end position="1076"/>
    </location>
</feature>
<evidence type="ECO:0000259" key="10">
    <source>
        <dbReference type="Pfam" id="PF12704"/>
    </source>
</evidence>
<dbReference type="InterPro" id="IPR038766">
    <property type="entry name" value="Membrane_comp_ABC_pdt"/>
</dbReference>
<feature type="transmembrane region" description="Helical" evidence="8">
    <location>
        <begin position="699"/>
        <end position="730"/>
    </location>
</feature>
<dbReference type="AlphaFoldDB" id="A0A934WRP7"/>
<evidence type="ECO:0000256" key="4">
    <source>
        <dbReference type="ARBA" id="ARBA00022989"/>
    </source>
</evidence>
<organism evidence="11 12">
    <name type="scientific">Ruminococcus difficilis</name>
    <dbReference type="NCBI Taxonomy" id="2763069"/>
    <lineage>
        <taxon>Bacteria</taxon>
        <taxon>Bacillati</taxon>
        <taxon>Bacillota</taxon>
        <taxon>Clostridia</taxon>
        <taxon>Eubacteriales</taxon>
        <taxon>Oscillospiraceae</taxon>
        <taxon>Ruminococcus</taxon>
    </lineage>
</organism>
<feature type="region of interest" description="Disordered" evidence="7">
    <location>
        <begin position="531"/>
        <end position="561"/>
    </location>
</feature>
<comment type="subcellular location">
    <subcellularLocation>
        <location evidence="1">Cell membrane</location>
        <topology evidence="1">Multi-pass membrane protein</topology>
    </subcellularLocation>
</comment>
<feature type="domain" description="MacB-like periplasmic core" evidence="10">
    <location>
        <begin position="824"/>
        <end position="1021"/>
    </location>
</feature>
<feature type="transmembrane region" description="Helical" evidence="8">
    <location>
        <begin position="657"/>
        <end position="678"/>
    </location>
</feature>
<dbReference type="RefSeq" id="WP_201427550.1">
    <property type="nucleotide sequence ID" value="NZ_JAEQMG010000076.1"/>
</dbReference>
<dbReference type="Pfam" id="PF12704">
    <property type="entry name" value="MacB_PCD"/>
    <property type="match status" value="1"/>
</dbReference>